<dbReference type="PANTHER" id="PTHR23268">
    <property type="entry name" value="T-CELL RECEPTOR BETA CHAIN"/>
    <property type="match status" value="1"/>
</dbReference>
<gene>
    <name evidence="5" type="ORF">Z043_106736</name>
</gene>
<dbReference type="InterPro" id="IPR007110">
    <property type="entry name" value="Ig-like_dom"/>
</dbReference>
<dbReference type="CDD" id="cd00099">
    <property type="entry name" value="IgV"/>
    <property type="match status" value="1"/>
</dbReference>
<dbReference type="Gene3D" id="2.60.40.10">
    <property type="entry name" value="Immunoglobulins"/>
    <property type="match status" value="7"/>
</dbReference>
<dbReference type="Pfam" id="PF07654">
    <property type="entry name" value="C1-set"/>
    <property type="match status" value="1"/>
</dbReference>
<dbReference type="AlphaFoldDB" id="A0A0P7Z160"/>
<keyword evidence="3" id="KW-1133">Transmembrane helix</keyword>
<feature type="domain" description="Ig-like" evidence="4">
    <location>
        <begin position="641"/>
        <end position="744"/>
    </location>
</feature>
<dbReference type="GO" id="GO:0002376">
    <property type="term" value="P:immune system process"/>
    <property type="evidence" value="ECO:0007669"/>
    <property type="project" value="UniProtKB-KW"/>
</dbReference>
<name>A0A0P7Z160_SCLFO</name>
<keyword evidence="3" id="KW-0812">Transmembrane</keyword>
<keyword evidence="3" id="KW-0472">Membrane</keyword>
<dbReference type="GO" id="GO:0005886">
    <property type="term" value="C:plasma membrane"/>
    <property type="evidence" value="ECO:0007669"/>
    <property type="project" value="TreeGrafter"/>
</dbReference>
<dbReference type="GO" id="GO:0007166">
    <property type="term" value="P:cell surface receptor signaling pathway"/>
    <property type="evidence" value="ECO:0007669"/>
    <property type="project" value="TreeGrafter"/>
</dbReference>
<dbReference type="SMART" id="SM00406">
    <property type="entry name" value="IGv"/>
    <property type="match status" value="3"/>
</dbReference>
<evidence type="ECO:0000256" key="1">
    <source>
        <dbReference type="ARBA" id="ARBA00022729"/>
    </source>
</evidence>
<dbReference type="InterPro" id="IPR003599">
    <property type="entry name" value="Ig_sub"/>
</dbReference>
<feature type="domain" description="Ig-like" evidence="4">
    <location>
        <begin position="121"/>
        <end position="228"/>
    </location>
</feature>
<evidence type="ECO:0000256" key="3">
    <source>
        <dbReference type="SAM" id="Phobius"/>
    </source>
</evidence>
<accession>A0A0P7Z160</accession>
<protein>
    <recommendedName>
        <fullName evidence="4">Ig-like domain-containing protein</fullName>
    </recommendedName>
</protein>
<evidence type="ECO:0000256" key="2">
    <source>
        <dbReference type="ARBA" id="ARBA00022859"/>
    </source>
</evidence>
<dbReference type="Proteomes" id="UP000034805">
    <property type="component" value="Unassembled WGS sequence"/>
</dbReference>
<evidence type="ECO:0000259" key="4">
    <source>
        <dbReference type="PROSITE" id="PS50835"/>
    </source>
</evidence>
<dbReference type="InterPro" id="IPR036179">
    <property type="entry name" value="Ig-like_dom_sf"/>
</dbReference>
<keyword evidence="1" id="KW-0732">Signal</keyword>
<evidence type="ECO:0000313" key="6">
    <source>
        <dbReference type="Proteomes" id="UP000034805"/>
    </source>
</evidence>
<dbReference type="SMART" id="SM00407">
    <property type="entry name" value="IGc1"/>
    <property type="match status" value="1"/>
</dbReference>
<reference evidence="5 6" key="1">
    <citation type="submission" date="2015-08" db="EMBL/GenBank/DDBJ databases">
        <title>The genome of the Asian arowana (Scleropages formosus).</title>
        <authorList>
            <person name="Tan M.H."/>
            <person name="Gan H.M."/>
            <person name="Croft L.J."/>
            <person name="Austin C.M."/>
        </authorList>
    </citation>
    <scope>NUCLEOTIDE SEQUENCE [LARGE SCALE GENOMIC DNA]</scope>
    <source>
        <strain evidence="5">Aro1</strain>
    </source>
</reference>
<organism evidence="5 6">
    <name type="scientific">Scleropages formosus</name>
    <name type="common">Asian bonytongue</name>
    <name type="synonym">Osteoglossum formosum</name>
    <dbReference type="NCBI Taxonomy" id="113540"/>
    <lineage>
        <taxon>Eukaryota</taxon>
        <taxon>Metazoa</taxon>
        <taxon>Chordata</taxon>
        <taxon>Craniata</taxon>
        <taxon>Vertebrata</taxon>
        <taxon>Euteleostomi</taxon>
        <taxon>Actinopterygii</taxon>
        <taxon>Neopterygii</taxon>
        <taxon>Teleostei</taxon>
        <taxon>Osteoglossocephala</taxon>
        <taxon>Osteoglossomorpha</taxon>
        <taxon>Osteoglossiformes</taxon>
        <taxon>Osteoglossidae</taxon>
        <taxon>Scleropages</taxon>
    </lineage>
</organism>
<keyword evidence="2" id="KW-0391">Immunity</keyword>
<dbReference type="EMBL" id="JARO02001887">
    <property type="protein sequence ID" value="KPP74133.1"/>
    <property type="molecule type" value="Genomic_DNA"/>
</dbReference>
<dbReference type="InterPro" id="IPR013106">
    <property type="entry name" value="Ig_V-set"/>
</dbReference>
<dbReference type="InterPro" id="IPR003597">
    <property type="entry name" value="Ig_C1-set"/>
</dbReference>
<proteinExistence type="predicted"/>
<dbReference type="PROSITE" id="PS50835">
    <property type="entry name" value="IG_LIKE"/>
    <property type="match status" value="2"/>
</dbReference>
<evidence type="ECO:0000313" key="5">
    <source>
        <dbReference type="EMBL" id="KPP74133.1"/>
    </source>
</evidence>
<dbReference type="SUPFAM" id="SSF48726">
    <property type="entry name" value="Immunoglobulin"/>
    <property type="match status" value="5"/>
</dbReference>
<dbReference type="InterPro" id="IPR013783">
    <property type="entry name" value="Ig-like_fold"/>
</dbReference>
<dbReference type="PANTHER" id="PTHR23268:SF28">
    <property type="entry name" value="T CELL RECEPTOR BETA VARIABLE 19"/>
    <property type="match status" value="1"/>
</dbReference>
<dbReference type="SMART" id="SM00409">
    <property type="entry name" value="IG"/>
    <property type="match status" value="3"/>
</dbReference>
<sequence length="796" mass="89631">MSHAVSISQTPRDALQKAGSPFEITCEHDSNNDYMFWYRQDQNWSLTLIAYSYGVGFEENEKDFEAEYKVKRHSITLFTLEIERPEERDTAAVQWKTYGIMLPAVFLCLLLCTTPSLSSDPGVLQTPHDLIVNVDAQVTLGCSMPPGVSMSSYTMQWYRQGHSGGMVEFLKNEYSQADERDRFKVSIATSENRFTLQIHNLISNDSATYYCATSHESADGANVVQDLTDLFIKSGSSSVTLRCEHDKNDYFNMYWYKQTAGAMDLLTYSTASESATTEPPFRLTAGVTVNQNKPVIITEAGTLSEVLHCEHDDSNHFYMYWYKQNNQRMDLLAYSTAVNSANTEPPFNGSKYEMKLTDGVNIVQNISRLYTTSGSLSVLLHCEHDDGSYTDIFWYKQSFRTMDLLAYSRAQRSANTEAPFSESKYTMSRPEVKKSSLEIKNLEPGDSAGTSSTTLHCDHDDNTHLTMFWYKQTTGAMDLLAYSLGKGSVLHCEQDDSSYLYMYWYKQTTGAMDLLAYSLGKGSLTNGVNVFQKIPVLFAQTGAESVTLNCEHDDSSYYYMFWYKHNIGKMDLLAYSGSSGSATTEPPFSESKYKMIRLAVLNSSLEIKNLDPGDSAVVNYDPAYFGSGTKLTVIEHDLERPRVKVLPPSPQQICNKATVTLVCVVTNFYPDHVEVNWKFNGVDVGTVGVSTDDRALQAPDGKTYSITSRFLTTKKRWFNTKNTFTCVTKFYNGTQDEFFQGSINGDKGGVSAETVKQDALWAKLSYGILIAKSFFYGLFVFAVVWKLRRSSGKRQM</sequence>
<comment type="caution">
    <text evidence="5">The sequence shown here is derived from an EMBL/GenBank/DDBJ whole genome shotgun (WGS) entry which is preliminary data.</text>
</comment>
<dbReference type="InterPro" id="IPR050413">
    <property type="entry name" value="TCR_beta_variable"/>
</dbReference>
<feature type="transmembrane region" description="Helical" evidence="3">
    <location>
        <begin position="764"/>
        <end position="787"/>
    </location>
</feature>
<dbReference type="Pfam" id="PF07686">
    <property type="entry name" value="V-set"/>
    <property type="match status" value="1"/>
</dbReference>